<organism evidence="5">
    <name type="scientific">Gongylonema pulchrum</name>
    <dbReference type="NCBI Taxonomy" id="637853"/>
    <lineage>
        <taxon>Eukaryota</taxon>
        <taxon>Metazoa</taxon>
        <taxon>Ecdysozoa</taxon>
        <taxon>Nematoda</taxon>
        <taxon>Chromadorea</taxon>
        <taxon>Rhabditida</taxon>
        <taxon>Spirurina</taxon>
        <taxon>Spiruromorpha</taxon>
        <taxon>Spiruroidea</taxon>
        <taxon>Gongylonematidae</taxon>
        <taxon>Gongylonema</taxon>
    </lineage>
</organism>
<dbReference type="AlphaFoldDB" id="A0A183D8B6"/>
<reference evidence="3 4" key="2">
    <citation type="submission" date="2018-11" db="EMBL/GenBank/DDBJ databases">
        <authorList>
            <consortium name="Pathogen Informatics"/>
        </authorList>
    </citation>
    <scope>NUCLEOTIDE SEQUENCE [LARGE SCALE GENOMIC DNA]</scope>
</reference>
<feature type="chain" id="PRO_5043138633" evidence="2">
    <location>
        <begin position="32"/>
        <end position="292"/>
    </location>
</feature>
<feature type="signal peptide" evidence="2">
    <location>
        <begin position="1"/>
        <end position="31"/>
    </location>
</feature>
<accession>A0A183D8B6</accession>
<evidence type="ECO:0000313" key="5">
    <source>
        <dbReference type="WBParaSite" id="GPUH_0000496401-mRNA-1"/>
    </source>
</evidence>
<dbReference type="OrthoDB" id="5873676at2759"/>
<evidence type="ECO:0000313" key="4">
    <source>
        <dbReference type="Proteomes" id="UP000271098"/>
    </source>
</evidence>
<feature type="compositionally biased region" description="Basic and acidic residues" evidence="1">
    <location>
        <begin position="33"/>
        <end position="55"/>
    </location>
</feature>
<dbReference type="EMBL" id="UYRT01009924">
    <property type="protein sequence ID" value="VDK48321.1"/>
    <property type="molecule type" value="Genomic_DNA"/>
</dbReference>
<evidence type="ECO:0000256" key="2">
    <source>
        <dbReference type="SAM" id="SignalP"/>
    </source>
</evidence>
<gene>
    <name evidence="3" type="ORF">GPUH_LOCUS4957</name>
</gene>
<protein>
    <submittedName>
        <fullName evidence="5">Secreted phosphoprotein 24</fullName>
    </submittedName>
</protein>
<name>A0A183D8B6_9BILA</name>
<keyword evidence="2" id="KW-0732">Signal</keyword>
<proteinExistence type="predicted"/>
<reference evidence="5" key="1">
    <citation type="submission" date="2016-06" db="UniProtKB">
        <authorList>
            <consortium name="WormBaseParasite"/>
        </authorList>
    </citation>
    <scope>IDENTIFICATION</scope>
</reference>
<keyword evidence="4" id="KW-1185">Reference proteome</keyword>
<dbReference type="WBParaSite" id="GPUH_0000496401-mRNA-1">
    <property type="protein sequence ID" value="GPUH_0000496401-mRNA-1"/>
    <property type="gene ID" value="GPUH_0000496401"/>
</dbReference>
<evidence type="ECO:0000256" key="1">
    <source>
        <dbReference type="SAM" id="MobiDB-lite"/>
    </source>
</evidence>
<evidence type="ECO:0000313" key="3">
    <source>
        <dbReference type="EMBL" id="VDK48321.1"/>
    </source>
</evidence>
<feature type="region of interest" description="Disordered" evidence="1">
    <location>
        <begin position="33"/>
        <end position="103"/>
    </location>
</feature>
<feature type="region of interest" description="Disordered" evidence="1">
    <location>
        <begin position="217"/>
        <end position="247"/>
    </location>
</feature>
<dbReference type="Proteomes" id="UP000271098">
    <property type="component" value="Unassembled WGS sequence"/>
</dbReference>
<sequence length="292" mass="32342">MKHRRLLSSSAVFLLLLFLCASDVCVRSARAEENHDAANVHDHRNHDSGRSERSLRPSSAEPSNEVEELVAAEARNRKRNPNSESREPVFVNADRAAEGKEKNENSVIEAVFPGGYSVPTVASEEQGTSRDYPTGDNDNGNDRYRVPLESIVVVGDDADNGDEEGDFGDIGYDGADEGDIEAGGNGGAVEEENEKSNDVGIVRIGPVKFHDDYTIEDKPHEVPRELKKPDGPHEREWTDDFDNKRQKDNILPDETELEMRISDDPNDAAVACDDDTVSYITERDGCIVKFRN</sequence>
<feature type="region of interest" description="Disordered" evidence="1">
    <location>
        <begin position="122"/>
        <end position="143"/>
    </location>
</feature>